<protein>
    <submittedName>
        <fullName evidence="2">Uncharacterized protein</fullName>
    </submittedName>
</protein>
<dbReference type="AlphaFoldDB" id="A0A3B0VRI1"/>
<feature type="compositionally biased region" description="Polar residues" evidence="1">
    <location>
        <begin position="108"/>
        <end position="120"/>
    </location>
</feature>
<dbReference type="EMBL" id="UOEU01000852">
    <property type="protein sequence ID" value="VAW41672.1"/>
    <property type="molecule type" value="Genomic_DNA"/>
</dbReference>
<evidence type="ECO:0000256" key="1">
    <source>
        <dbReference type="SAM" id="MobiDB-lite"/>
    </source>
</evidence>
<feature type="compositionally biased region" description="Basic and acidic residues" evidence="1">
    <location>
        <begin position="142"/>
        <end position="153"/>
    </location>
</feature>
<feature type="compositionally biased region" description="Low complexity" evidence="1">
    <location>
        <begin position="89"/>
        <end position="107"/>
    </location>
</feature>
<proteinExistence type="predicted"/>
<name>A0A3B0VRI1_9ZZZZ</name>
<evidence type="ECO:0000313" key="2">
    <source>
        <dbReference type="EMBL" id="VAW41672.1"/>
    </source>
</evidence>
<accession>A0A3B0VRI1</accession>
<gene>
    <name evidence="2" type="ORF">MNBD_CHLOROFLEXI01-518</name>
</gene>
<sequence length="153" mass="17205">MAFRNLFSRKQAAEPTPVGRYSRLAMDLEPLTEVMQRLTLPGLKSGQIDDEEVKKAVNTIRFLNEKLLDLSRELHQLKNQNEQLERRIAQAQAAAQARRRSQGSVQRTQPLGHSSGQVQWGQPHAGQNAATGVRSPPNASPDDSRDRDRNRSE</sequence>
<feature type="region of interest" description="Disordered" evidence="1">
    <location>
        <begin position="88"/>
        <end position="153"/>
    </location>
</feature>
<reference evidence="2" key="1">
    <citation type="submission" date="2018-06" db="EMBL/GenBank/DDBJ databases">
        <authorList>
            <person name="Zhirakovskaya E."/>
        </authorList>
    </citation>
    <scope>NUCLEOTIDE SEQUENCE</scope>
</reference>
<organism evidence="2">
    <name type="scientific">hydrothermal vent metagenome</name>
    <dbReference type="NCBI Taxonomy" id="652676"/>
    <lineage>
        <taxon>unclassified sequences</taxon>
        <taxon>metagenomes</taxon>
        <taxon>ecological metagenomes</taxon>
    </lineage>
</organism>